<dbReference type="AlphaFoldDB" id="A0A7H8UXL5"/>
<accession>A0A7H8UXL5</accession>
<name>A0A7H8UXL5_STRSA</name>
<organism evidence="1 2">
    <name type="scientific">Streptococcus sanguinis</name>
    <dbReference type="NCBI Taxonomy" id="1305"/>
    <lineage>
        <taxon>Bacteria</taxon>
        <taxon>Bacillati</taxon>
        <taxon>Bacillota</taxon>
        <taxon>Bacilli</taxon>
        <taxon>Lactobacillales</taxon>
        <taxon>Streptococcaceae</taxon>
        <taxon>Streptococcus</taxon>
    </lineage>
</organism>
<evidence type="ECO:0000313" key="1">
    <source>
        <dbReference type="EMBL" id="QLB49132.1"/>
    </source>
</evidence>
<dbReference type="EMBL" id="CP040798">
    <property type="protein sequence ID" value="QLB49132.1"/>
    <property type="molecule type" value="Genomic_DNA"/>
</dbReference>
<proteinExistence type="predicted"/>
<protein>
    <submittedName>
        <fullName evidence="1">Uncharacterized protein</fullName>
    </submittedName>
</protein>
<sequence>MEVQNELMSVESDIFVSRYIMDAVPYIFNDSFRKFIEWKHRIAEALKIDPRDIIITGSACLGVSLNPQKNFKKFDATSDIDIGIISPHYFDIAWHEIRNLDLTNLDIRSRKKIKDHKNRLIFYGTIAMDQIWEKISFGIQWNNALTKIKLEYDDGDEGIGNREWHYRIYMDHKAFRDYQINSIKTAKEKMLEDNNG</sequence>
<dbReference type="RefSeq" id="WP_176798145.1">
    <property type="nucleotide sequence ID" value="NZ_CP040798.1"/>
</dbReference>
<evidence type="ECO:0000313" key="2">
    <source>
        <dbReference type="Proteomes" id="UP000509535"/>
    </source>
</evidence>
<dbReference type="Proteomes" id="UP000509535">
    <property type="component" value="Chromosome"/>
</dbReference>
<gene>
    <name evidence="1" type="ORF">FDP16_00350</name>
</gene>
<reference evidence="1 2" key="1">
    <citation type="submission" date="2019-06" db="EMBL/GenBank/DDBJ databases">
        <title>The organization of the Streptococcus sanguinis genomes.</title>
        <authorList>
            <person name="Wang H.Y."/>
            <person name="Chen Y.Y.M."/>
            <person name="Wu C.H."/>
        </authorList>
    </citation>
    <scope>NUCLEOTIDE SEQUENCE [LARGE SCALE GENOMIC DNA]</scope>
    <source>
        <strain evidence="1 2">CGMH058</strain>
    </source>
</reference>